<dbReference type="HOGENOM" id="CLU_711031_0_0_11"/>
<evidence type="ECO:0008006" key="4">
    <source>
        <dbReference type="Google" id="ProtNLM"/>
    </source>
</evidence>
<dbReference type="RefSeq" id="WP_012936848.1">
    <property type="nucleotide sequence ID" value="NC_013739.1"/>
</dbReference>
<reference evidence="2 3" key="1">
    <citation type="journal article" date="2010" name="Stand. Genomic Sci.">
        <title>Complete genome sequence of Conexibacter woesei type strain (ID131577).</title>
        <authorList>
            <person name="Pukall R."/>
            <person name="Lapidus A."/>
            <person name="Glavina Del Rio T."/>
            <person name="Copeland A."/>
            <person name="Tice H."/>
            <person name="Cheng J.-F."/>
            <person name="Lucas S."/>
            <person name="Chen F."/>
            <person name="Nolan M."/>
            <person name="Bruce D."/>
            <person name="Goodwin L."/>
            <person name="Pitluck S."/>
            <person name="Mavromatis K."/>
            <person name="Ivanova N."/>
            <person name="Ovchinnikova G."/>
            <person name="Pati A."/>
            <person name="Chen A."/>
            <person name="Palaniappan K."/>
            <person name="Land M."/>
            <person name="Hauser L."/>
            <person name="Chang Y.-J."/>
            <person name="Jeffries C.D."/>
            <person name="Chain P."/>
            <person name="Meincke L."/>
            <person name="Sims D."/>
            <person name="Brettin T."/>
            <person name="Detter J.C."/>
            <person name="Rohde M."/>
            <person name="Goeker M."/>
            <person name="Bristow J."/>
            <person name="Eisen J.A."/>
            <person name="Markowitz V."/>
            <person name="Kyrpides N.C."/>
            <person name="Klenk H.-P."/>
            <person name="Hugenholtz P."/>
        </authorList>
    </citation>
    <scope>NUCLEOTIDE SEQUENCE [LARGE SCALE GENOMIC DNA]</scope>
    <source>
        <strain evidence="3">DSM 14684 / CIP 108061 / JCM 11494 / NBRC 100937 / ID131577</strain>
    </source>
</reference>
<dbReference type="OrthoDB" id="3454650at2"/>
<keyword evidence="3" id="KW-1185">Reference proteome</keyword>
<keyword evidence="1" id="KW-0732">Signal</keyword>
<accession>D3FFK4</accession>
<evidence type="ECO:0000256" key="1">
    <source>
        <dbReference type="SAM" id="SignalP"/>
    </source>
</evidence>
<proteinExistence type="predicted"/>
<feature type="chain" id="PRO_5003043730" description="Ig-like domain-containing protein" evidence="1">
    <location>
        <begin position="25"/>
        <end position="385"/>
    </location>
</feature>
<feature type="signal peptide" evidence="1">
    <location>
        <begin position="1"/>
        <end position="24"/>
    </location>
</feature>
<dbReference type="EMBL" id="CP001854">
    <property type="protein sequence ID" value="ADB53797.1"/>
    <property type="molecule type" value="Genomic_DNA"/>
</dbReference>
<protein>
    <recommendedName>
        <fullName evidence="4">Ig-like domain-containing protein</fullName>
    </recommendedName>
</protein>
<sequence length="385" mass="38207" precursor="true">MRRSSLCVVVLAAAVLLAPSAASAATWSIQSTPEPATAVASVFGGVSCAGARECVAVGRWDDASQVTALAEGWDGSSWRLQTPATPAGAVASDLAGVHCRAAGECTAVGNYEDGGVPKTLVERWNGRAWAVQSSPNPGGSQGSYLSSVSCTSATTCTAVGTYIDALGQQQSLAMDWASGSWRIRATPLPAGAVGSFLSSVSCTSSTACTAVGTSIDGIGTRTTLALRLSSGTWSVQSTPNPAGAAASFLSGVSCPAAGACTAVGVSTDSRGVASTVAMTLASGTWSLQRSLTPGGTAGAALTGVSCSSTTVCTAVGYSYDGAFTYSPLAEDRSGTTWTVVSTPVPAGSLGSQLAGVSCSAAAVCTAAGYSLDVNSLQRVLAERYQ</sequence>
<name>D3FFK4_CONWI</name>
<evidence type="ECO:0000313" key="2">
    <source>
        <dbReference type="EMBL" id="ADB53797.1"/>
    </source>
</evidence>
<dbReference type="Proteomes" id="UP000008229">
    <property type="component" value="Chromosome"/>
</dbReference>
<dbReference type="AlphaFoldDB" id="D3FFK4"/>
<evidence type="ECO:0000313" key="3">
    <source>
        <dbReference type="Proteomes" id="UP000008229"/>
    </source>
</evidence>
<reference evidence="3" key="2">
    <citation type="submission" date="2010-01" db="EMBL/GenBank/DDBJ databases">
        <title>The complete genome of Conexibacter woesei DSM 14684.</title>
        <authorList>
            <consortium name="US DOE Joint Genome Institute (JGI-PGF)"/>
            <person name="Lucas S."/>
            <person name="Copeland A."/>
            <person name="Lapidus A."/>
            <person name="Glavina del Rio T."/>
            <person name="Dalin E."/>
            <person name="Tice H."/>
            <person name="Bruce D."/>
            <person name="Goodwin L."/>
            <person name="Pitluck S."/>
            <person name="Kyrpides N."/>
            <person name="Mavromatis K."/>
            <person name="Ivanova N."/>
            <person name="Mikhailova N."/>
            <person name="Chertkov O."/>
            <person name="Brettin T."/>
            <person name="Detter J.C."/>
            <person name="Han C."/>
            <person name="Larimer F."/>
            <person name="Land M."/>
            <person name="Hauser L."/>
            <person name="Markowitz V."/>
            <person name="Cheng J.-F."/>
            <person name="Hugenholtz P."/>
            <person name="Woyke T."/>
            <person name="Wu D."/>
            <person name="Pukall R."/>
            <person name="Steenblock K."/>
            <person name="Schneider S."/>
            <person name="Klenk H.-P."/>
            <person name="Eisen J.A."/>
        </authorList>
    </citation>
    <scope>NUCLEOTIDE SEQUENCE [LARGE SCALE GENOMIC DNA]</scope>
    <source>
        <strain evidence="3">DSM 14684 / CIP 108061 / JCM 11494 / NBRC 100937 / ID131577</strain>
    </source>
</reference>
<dbReference type="KEGG" id="cwo:Cwoe_5392"/>
<dbReference type="STRING" id="469383.Cwoe_5392"/>
<organism evidence="2 3">
    <name type="scientific">Conexibacter woesei (strain DSM 14684 / CCUG 47730 / CIP 108061 / JCM 11494 / NBRC 100937 / ID131577)</name>
    <dbReference type="NCBI Taxonomy" id="469383"/>
    <lineage>
        <taxon>Bacteria</taxon>
        <taxon>Bacillati</taxon>
        <taxon>Actinomycetota</taxon>
        <taxon>Thermoleophilia</taxon>
        <taxon>Solirubrobacterales</taxon>
        <taxon>Conexibacteraceae</taxon>
        <taxon>Conexibacter</taxon>
    </lineage>
</organism>
<gene>
    <name evidence="2" type="ordered locus">Cwoe_5392</name>
</gene>
<dbReference type="eggNOG" id="COG4447">
    <property type="taxonomic scope" value="Bacteria"/>
</dbReference>